<evidence type="ECO:0000256" key="4">
    <source>
        <dbReference type="ARBA" id="ARBA00023125"/>
    </source>
</evidence>
<evidence type="ECO:0000256" key="10">
    <source>
        <dbReference type="ARBA" id="ARBA00083368"/>
    </source>
</evidence>
<name>A0AAW0MS01_9GOBI</name>
<evidence type="ECO:0000256" key="7">
    <source>
        <dbReference type="ARBA" id="ARBA00057176"/>
    </source>
</evidence>
<accession>A0AAW0MS01</accession>
<evidence type="ECO:0000256" key="12">
    <source>
        <dbReference type="SAM" id="MobiDB-lite"/>
    </source>
</evidence>
<dbReference type="Proteomes" id="UP001460270">
    <property type="component" value="Unassembled WGS sequence"/>
</dbReference>
<dbReference type="GO" id="GO:0005634">
    <property type="term" value="C:nucleus"/>
    <property type="evidence" value="ECO:0007669"/>
    <property type="project" value="UniProtKB-SubCell"/>
</dbReference>
<feature type="coiled-coil region" evidence="11">
    <location>
        <begin position="267"/>
        <end position="301"/>
    </location>
</feature>
<keyword evidence="11" id="KW-0175">Coiled coil</keyword>
<feature type="region of interest" description="Disordered" evidence="12">
    <location>
        <begin position="178"/>
        <end position="222"/>
    </location>
</feature>
<feature type="region of interest" description="Disordered" evidence="12">
    <location>
        <begin position="115"/>
        <end position="143"/>
    </location>
</feature>
<dbReference type="CDD" id="cd11402">
    <property type="entry name" value="bHLHzip_Mnt"/>
    <property type="match status" value="1"/>
</dbReference>
<dbReference type="FunFam" id="4.10.280.10:FF:000034">
    <property type="entry name" value="MAX network transcriptional repressor"/>
    <property type="match status" value="1"/>
</dbReference>
<evidence type="ECO:0000259" key="13">
    <source>
        <dbReference type="PROSITE" id="PS50888"/>
    </source>
</evidence>
<dbReference type="InterPro" id="IPR036638">
    <property type="entry name" value="HLH_DNA-bd_sf"/>
</dbReference>
<dbReference type="SMART" id="SM00353">
    <property type="entry name" value="HLH"/>
    <property type="match status" value="1"/>
</dbReference>
<evidence type="ECO:0000256" key="5">
    <source>
        <dbReference type="ARBA" id="ARBA00023163"/>
    </source>
</evidence>
<evidence type="ECO:0000256" key="2">
    <source>
        <dbReference type="ARBA" id="ARBA00022491"/>
    </source>
</evidence>
<evidence type="ECO:0000256" key="1">
    <source>
        <dbReference type="ARBA" id="ARBA00004123"/>
    </source>
</evidence>
<comment type="function">
    <text evidence="7">Binds DNA as a heterodimer with MAX and represses transcription. Binds to the canonical E box sequence 5'-CACGTG-3' and, with higher affinity, to 5'-CACGCG-3'.</text>
</comment>
<dbReference type="SUPFAM" id="SSF47459">
    <property type="entry name" value="HLH, helix-loop-helix DNA-binding domain"/>
    <property type="match status" value="1"/>
</dbReference>
<dbReference type="GO" id="GO:0000978">
    <property type="term" value="F:RNA polymerase II cis-regulatory region sequence-specific DNA binding"/>
    <property type="evidence" value="ECO:0007669"/>
    <property type="project" value="TreeGrafter"/>
</dbReference>
<feature type="compositionally biased region" description="Polar residues" evidence="12">
    <location>
        <begin position="115"/>
        <end position="137"/>
    </location>
</feature>
<keyword evidence="3" id="KW-0805">Transcription regulation</keyword>
<keyword evidence="15" id="KW-1185">Reference proteome</keyword>
<dbReference type="AlphaFoldDB" id="A0AAW0MS01"/>
<evidence type="ECO:0000256" key="11">
    <source>
        <dbReference type="SAM" id="Coils"/>
    </source>
</evidence>
<proteinExistence type="predicted"/>
<dbReference type="InterPro" id="IPR011598">
    <property type="entry name" value="bHLH_dom"/>
</dbReference>
<evidence type="ECO:0000256" key="3">
    <source>
        <dbReference type="ARBA" id="ARBA00023015"/>
    </source>
</evidence>
<dbReference type="PANTHER" id="PTHR11969">
    <property type="entry name" value="MAX DIMERIZATION, MAD"/>
    <property type="match status" value="1"/>
</dbReference>
<keyword evidence="6" id="KW-0539">Nucleus</keyword>
<feature type="domain" description="BHLH" evidence="13">
    <location>
        <begin position="219"/>
        <end position="270"/>
    </location>
</feature>
<feature type="compositionally biased region" description="Basic and acidic residues" evidence="12">
    <location>
        <begin position="201"/>
        <end position="213"/>
    </location>
</feature>
<evidence type="ECO:0000313" key="14">
    <source>
        <dbReference type="EMBL" id="KAK7882104.1"/>
    </source>
</evidence>
<feature type="compositionally biased region" description="Polar residues" evidence="12">
    <location>
        <begin position="178"/>
        <end position="198"/>
    </location>
</feature>
<dbReference type="EMBL" id="JBBPFD010000021">
    <property type="protein sequence ID" value="KAK7882104.1"/>
    <property type="molecule type" value="Genomic_DNA"/>
</dbReference>
<comment type="subcellular location">
    <subcellularLocation>
        <location evidence="1">Nucleus</location>
    </subcellularLocation>
</comment>
<keyword evidence="4" id="KW-0238">DNA-binding</keyword>
<evidence type="ECO:0000256" key="6">
    <source>
        <dbReference type="ARBA" id="ARBA00023242"/>
    </source>
</evidence>
<comment type="caution">
    <text evidence="14">The sequence shown here is derived from an EMBL/GenBank/DDBJ whole genome shotgun (WGS) entry which is preliminary data.</text>
</comment>
<evidence type="ECO:0000313" key="15">
    <source>
        <dbReference type="Proteomes" id="UP001460270"/>
    </source>
</evidence>
<keyword evidence="2" id="KW-0678">Repressor</keyword>
<gene>
    <name evidence="14" type="ORF">WMY93_028278</name>
</gene>
<dbReference type="GO" id="GO:0000981">
    <property type="term" value="F:DNA-binding transcription factor activity, RNA polymerase II-specific"/>
    <property type="evidence" value="ECO:0007669"/>
    <property type="project" value="TreeGrafter"/>
</dbReference>
<dbReference type="PROSITE" id="PS50888">
    <property type="entry name" value="BHLH"/>
    <property type="match status" value="1"/>
</dbReference>
<comment type="subunit">
    <text evidence="8">Efficient DNA binding requires dimerization with another bHLH protein. Binds DNA as a homodimer or a heterodimer with MAX.</text>
</comment>
<keyword evidence="5" id="KW-0804">Transcription</keyword>
<dbReference type="PANTHER" id="PTHR11969:SF96">
    <property type="entry name" value="MAX NETWORK TRANSCRIPTIONAL REPRESSOR B"/>
    <property type="match status" value="1"/>
</dbReference>
<evidence type="ECO:0000256" key="9">
    <source>
        <dbReference type="ARBA" id="ARBA00070444"/>
    </source>
</evidence>
<evidence type="ECO:0000256" key="8">
    <source>
        <dbReference type="ARBA" id="ARBA00062701"/>
    </source>
</evidence>
<dbReference type="Pfam" id="PF00010">
    <property type="entry name" value="HLH"/>
    <property type="match status" value="1"/>
</dbReference>
<feature type="region of interest" description="Disordered" evidence="12">
    <location>
        <begin position="344"/>
        <end position="379"/>
    </location>
</feature>
<reference evidence="15" key="1">
    <citation type="submission" date="2024-04" db="EMBL/GenBank/DDBJ databases">
        <title>Salinicola lusitanus LLJ914,a marine bacterium isolated from the Okinawa Trough.</title>
        <authorList>
            <person name="Li J."/>
        </authorList>
    </citation>
    <scope>NUCLEOTIDE SEQUENCE [LARGE SCALE GENOMIC DNA]</scope>
</reference>
<sequence length="572" mass="62328">MSIETLLEAAKFLELQALQQKAREDEFKEKILYEQKTPGVIPSSTIHSNDVTKPQECRPALIRPPMPSTSVPITIIPIPVGTSNQSVSPTLPVATFSPPPVAALSSTRREPLLPQDQNLTELSSPSQPTSTIYTNPKQPLHNHHFTAQTANSGVQQQTPQLSVQRYTGSIVSTSQSQALLPQSGTLPQQAPTLNGSVHRSSALDDSRLLDSKKRPGGAGTREVHNKLEKNRRAHLKECFETLKKNIPNVDEKKTSNLSVLRSALRYIQTLKRKEKEYEHDMERLAREKIATQQRLAELKNDLNQWMDVVEIDRVLRQTVQPEEDQASTSTASEGEDILDDELDDEMDLERSPPSDVPQMTKTEPQKPVAPPEKPALTSSSCIAQHKSPLHTVSPPLPLLKPAPTQTAAPTFSSSVSSPALKPIGPTPALHPTVIAHSSVSHPSVIQTLNHVIQTPKHITHLAPTTSSGPVHLTPAQQPIGHITVHPVTHLPTLYSQSVAVTQPGIVGHITHTLNHAHPQLNGTAANQPSTATLVGKQTQMVTHHTQLVGQTVLNPVTMVTMPSFPISTLKLA</sequence>
<protein>
    <recommendedName>
        <fullName evidence="9">Max-binding protein MNT</fullName>
    </recommendedName>
    <alternativeName>
        <fullName evidence="10">Myc antagonist MNT</fullName>
    </alternativeName>
</protein>
<dbReference type="Gene3D" id="4.10.280.10">
    <property type="entry name" value="Helix-loop-helix DNA-binding domain"/>
    <property type="match status" value="1"/>
</dbReference>
<dbReference type="GO" id="GO:0046983">
    <property type="term" value="F:protein dimerization activity"/>
    <property type="evidence" value="ECO:0007669"/>
    <property type="project" value="InterPro"/>
</dbReference>
<organism evidence="14 15">
    <name type="scientific">Mugilogobius chulae</name>
    <name type="common">yellowstripe goby</name>
    <dbReference type="NCBI Taxonomy" id="88201"/>
    <lineage>
        <taxon>Eukaryota</taxon>
        <taxon>Metazoa</taxon>
        <taxon>Chordata</taxon>
        <taxon>Craniata</taxon>
        <taxon>Vertebrata</taxon>
        <taxon>Euteleostomi</taxon>
        <taxon>Actinopterygii</taxon>
        <taxon>Neopterygii</taxon>
        <taxon>Teleostei</taxon>
        <taxon>Neoteleostei</taxon>
        <taxon>Acanthomorphata</taxon>
        <taxon>Gobiaria</taxon>
        <taxon>Gobiiformes</taxon>
        <taxon>Gobioidei</taxon>
        <taxon>Gobiidae</taxon>
        <taxon>Gobionellinae</taxon>
        <taxon>Mugilogobius</taxon>
    </lineage>
</organism>